<evidence type="ECO:0000256" key="3">
    <source>
        <dbReference type="ARBA" id="ARBA00022574"/>
    </source>
</evidence>
<protein>
    <submittedName>
        <fullName evidence="7">Uncharacterized protein</fullName>
    </submittedName>
</protein>
<dbReference type="GO" id="GO:0006364">
    <property type="term" value="P:rRNA processing"/>
    <property type="evidence" value="ECO:0007669"/>
    <property type="project" value="UniProtKB-KW"/>
</dbReference>
<accession>A0A9W8MN32</accession>
<dbReference type="PANTHER" id="PTHR18359:SF0">
    <property type="entry name" value="U3 SMALL NUCLEOLAR RNA-ASSOCIATED PROTEIN 18 HOMOLOG"/>
    <property type="match status" value="1"/>
</dbReference>
<dbReference type="Gene3D" id="2.130.10.10">
    <property type="entry name" value="YVTN repeat-like/Quinoprotein amine dehydrogenase"/>
    <property type="match status" value="1"/>
</dbReference>
<dbReference type="PANTHER" id="PTHR18359">
    <property type="entry name" value="WD-REPEAT PROTEIN-RELATED"/>
    <property type="match status" value="1"/>
</dbReference>
<evidence type="ECO:0000256" key="4">
    <source>
        <dbReference type="ARBA" id="ARBA00022737"/>
    </source>
</evidence>
<feature type="compositionally biased region" description="Basic and acidic residues" evidence="6">
    <location>
        <begin position="15"/>
        <end position="27"/>
    </location>
</feature>
<gene>
    <name evidence="7" type="ORF">NLJ89_g11368</name>
</gene>
<reference evidence="7" key="1">
    <citation type="submission" date="2022-07" db="EMBL/GenBank/DDBJ databases">
        <title>Genome Sequence of Agrocybe chaxingu.</title>
        <authorList>
            <person name="Buettner E."/>
        </authorList>
    </citation>
    <scope>NUCLEOTIDE SEQUENCE</scope>
    <source>
        <strain evidence="7">MP-N11</strain>
    </source>
</reference>
<feature type="compositionally biased region" description="Acidic residues" evidence="6">
    <location>
        <begin position="66"/>
        <end position="78"/>
    </location>
</feature>
<proteinExistence type="predicted"/>
<keyword evidence="8" id="KW-1185">Reference proteome</keyword>
<dbReference type="Proteomes" id="UP001148786">
    <property type="component" value="Unassembled WGS sequence"/>
</dbReference>
<keyword evidence="5" id="KW-0539">Nucleus</keyword>
<feature type="region of interest" description="Disordered" evidence="6">
    <location>
        <begin position="215"/>
        <end position="247"/>
    </location>
</feature>
<comment type="caution">
    <text evidence="7">The sequence shown here is derived from an EMBL/GenBank/DDBJ whole genome shotgun (WGS) entry which is preliminary data.</text>
</comment>
<keyword evidence="2" id="KW-0698">rRNA processing</keyword>
<dbReference type="OrthoDB" id="1935146at2759"/>
<dbReference type="AlphaFoldDB" id="A0A9W8MN32"/>
<evidence type="ECO:0000313" key="8">
    <source>
        <dbReference type="Proteomes" id="UP001148786"/>
    </source>
</evidence>
<keyword evidence="3" id="KW-0853">WD repeat</keyword>
<feature type="compositionally biased region" description="Low complexity" evidence="6">
    <location>
        <begin position="112"/>
        <end position="149"/>
    </location>
</feature>
<feature type="compositionally biased region" description="Polar residues" evidence="6">
    <location>
        <begin position="102"/>
        <end position="111"/>
    </location>
</feature>
<name>A0A9W8MN32_9AGAR</name>
<evidence type="ECO:0000256" key="1">
    <source>
        <dbReference type="ARBA" id="ARBA00004604"/>
    </source>
</evidence>
<dbReference type="GO" id="GO:0032040">
    <property type="term" value="C:small-subunit processome"/>
    <property type="evidence" value="ECO:0007669"/>
    <property type="project" value="TreeGrafter"/>
</dbReference>
<dbReference type="InterPro" id="IPR045161">
    <property type="entry name" value="Utp18"/>
</dbReference>
<comment type="subcellular location">
    <subcellularLocation>
        <location evidence="1">Nucleus</location>
        <location evidence="1">Nucleolus</location>
    </subcellularLocation>
</comment>
<evidence type="ECO:0000313" key="7">
    <source>
        <dbReference type="EMBL" id="KAJ3491152.1"/>
    </source>
</evidence>
<sequence>MAKHARKRQKTSKASHHDHTASDKAARLEMLIDEESKDDEERMLESMLFGTKYTPREKGKGKLESSDEGEDDSDDMEEDGGRGMQHLRDEDLFFMDDGVGVSTASLPDYTNQDSGSESSQSQQSGDESDSGSQSSSSSTSTPPTQIPSSKFLPKSLTASRVKAAAWTDPADTQPDAKVSLLSGPTRLRKLRHAAGEDEITGREYETRLRTQFERIHPEPEWARKARGKKSKSKKTEDGDDAEEEGEGVQELLASTTGILAEVKKRARQNVVLPQGMLGIERVRDANQSVQSSSSGDVRVLTFHPKPAVPVLCVATADRRIRLFNVSEFSLHSF</sequence>
<dbReference type="GO" id="GO:0034388">
    <property type="term" value="C:Pwp2p-containing subcomplex of 90S preribosome"/>
    <property type="evidence" value="ECO:0007669"/>
    <property type="project" value="TreeGrafter"/>
</dbReference>
<feature type="compositionally biased region" description="Basic residues" evidence="6">
    <location>
        <begin position="1"/>
        <end position="14"/>
    </location>
</feature>
<dbReference type="EMBL" id="JANKHO010002564">
    <property type="protein sequence ID" value="KAJ3491152.1"/>
    <property type="molecule type" value="Genomic_DNA"/>
</dbReference>
<organism evidence="7 8">
    <name type="scientific">Agrocybe chaxingu</name>
    <dbReference type="NCBI Taxonomy" id="84603"/>
    <lineage>
        <taxon>Eukaryota</taxon>
        <taxon>Fungi</taxon>
        <taxon>Dikarya</taxon>
        <taxon>Basidiomycota</taxon>
        <taxon>Agaricomycotina</taxon>
        <taxon>Agaricomycetes</taxon>
        <taxon>Agaricomycetidae</taxon>
        <taxon>Agaricales</taxon>
        <taxon>Agaricineae</taxon>
        <taxon>Strophariaceae</taxon>
        <taxon>Agrocybe</taxon>
    </lineage>
</organism>
<evidence type="ECO:0000256" key="6">
    <source>
        <dbReference type="SAM" id="MobiDB-lite"/>
    </source>
</evidence>
<feature type="compositionally biased region" description="Basic and acidic residues" evidence="6">
    <location>
        <begin position="54"/>
        <end position="65"/>
    </location>
</feature>
<dbReference type="InterPro" id="IPR015943">
    <property type="entry name" value="WD40/YVTN_repeat-like_dom_sf"/>
</dbReference>
<keyword evidence="4" id="KW-0677">Repeat</keyword>
<feature type="region of interest" description="Disordered" evidence="6">
    <location>
        <begin position="1"/>
        <end position="183"/>
    </location>
</feature>
<evidence type="ECO:0000256" key="2">
    <source>
        <dbReference type="ARBA" id="ARBA00022552"/>
    </source>
</evidence>
<feature type="compositionally biased region" description="Acidic residues" evidence="6">
    <location>
        <begin position="237"/>
        <end position="247"/>
    </location>
</feature>
<evidence type="ECO:0000256" key="5">
    <source>
        <dbReference type="ARBA" id="ARBA00023242"/>
    </source>
</evidence>